<accession>A0A1Y5SZA5</accession>
<organism evidence="2 3">
    <name type="scientific">Palleronia marisminoris</name>
    <dbReference type="NCBI Taxonomy" id="315423"/>
    <lineage>
        <taxon>Bacteria</taxon>
        <taxon>Pseudomonadati</taxon>
        <taxon>Pseudomonadota</taxon>
        <taxon>Alphaproteobacteria</taxon>
        <taxon>Rhodobacterales</taxon>
        <taxon>Roseobacteraceae</taxon>
        <taxon>Palleronia</taxon>
    </lineage>
</organism>
<dbReference type="Gene3D" id="3.40.390.70">
    <property type="match status" value="1"/>
</dbReference>
<dbReference type="InterPro" id="IPR011201">
    <property type="entry name" value="Zinc-ribbon_6_bact"/>
</dbReference>
<evidence type="ECO:0000313" key="3">
    <source>
        <dbReference type="Proteomes" id="UP000193870"/>
    </source>
</evidence>
<dbReference type="InterPro" id="IPR031321">
    <property type="entry name" value="UCP012641"/>
</dbReference>
<gene>
    <name evidence="2" type="ORF">PAM7066_02409</name>
</gene>
<feature type="domain" description="Zinc-ribbon" evidence="1">
    <location>
        <begin position="3"/>
        <end position="36"/>
    </location>
</feature>
<dbReference type="Proteomes" id="UP000193870">
    <property type="component" value="Unassembled WGS sequence"/>
</dbReference>
<dbReference type="Pfam" id="PF15887">
    <property type="entry name" value="Peptidase_Mx"/>
    <property type="match status" value="1"/>
</dbReference>
<dbReference type="PIRSF" id="PIRSF012641">
    <property type="entry name" value="UCP012641"/>
    <property type="match status" value="1"/>
</dbReference>
<dbReference type="EMBL" id="FWFV01000006">
    <property type="protein sequence ID" value="SLN52082.1"/>
    <property type="molecule type" value="Genomic_DNA"/>
</dbReference>
<name>A0A1Y5SZA5_9RHOB</name>
<proteinExistence type="predicted"/>
<keyword evidence="3" id="KW-1185">Reference proteome</keyword>
<sequence length="318" mass="35876">MQVFRCPVCERPVYFHNTRCACGQEVAFDPDAQAMRIAVNTCANRDRISCNWVADDKLCRSCAMTRTVPDLGAPENLGHWRMTENAKRWMLANLARWGWFGPEDHGERPVFRLLSEQTSKGEANVTMGHANGTITINVTESDEAVRAERRAELGELYRTMLGHMRHEMAHFLHLRLSRDAGFVTAFRQLFGDERADYGEALKRHYKNPRTADDNYISDYATMHPHEDWAETVAHLLHLVDVLDSAMAVALTLPGVETDGYDAYAQTDTEAVLNRAVQVSIAVNHVNRAVDLPDLYPFVLTRGVREKLALAHGTLRTPA</sequence>
<reference evidence="2 3" key="1">
    <citation type="submission" date="2017-03" db="EMBL/GenBank/DDBJ databases">
        <authorList>
            <person name="Afonso C.L."/>
            <person name="Miller P.J."/>
            <person name="Scott M.A."/>
            <person name="Spackman E."/>
            <person name="Goraichik I."/>
            <person name="Dimitrov K.M."/>
            <person name="Suarez D.L."/>
            <person name="Swayne D.E."/>
        </authorList>
    </citation>
    <scope>NUCLEOTIDE SEQUENCE [LARGE SCALE GENOMIC DNA]</scope>
    <source>
        <strain evidence="2 3">CECT 7066</strain>
    </source>
</reference>
<evidence type="ECO:0000259" key="1">
    <source>
        <dbReference type="Pfam" id="PF10005"/>
    </source>
</evidence>
<dbReference type="Pfam" id="PF10005">
    <property type="entry name" value="Zn_ribbon_DZR_6"/>
    <property type="match status" value="1"/>
</dbReference>
<dbReference type="OrthoDB" id="256753at2"/>
<dbReference type="AlphaFoldDB" id="A0A1Y5SZA5"/>
<protein>
    <recommendedName>
        <fullName evidence="1">Zinc-ribbon domain-containing protein</fullName>
    </recommendedName>
</protein>
<dbReference type="STRING" id="315423.SAMN04488020_106175"/>
<evidence type="ECO:0000313" key="2">
    <source>
        <dbReference type="EMBL" id="SLN52082.1"/>
    </source>
</evidence>
<dbReference type="RefSeq" id="WP_085854378.1">
    <property type="nucleotide sequence ID" value="NZ_FOPF01000006.1"/>
</dbReference>